<evidence type="ECO:0000256" key="1">
    <source>
        <dbReference type="ARBA" id="ARBA00009861"/>
    </source>
</evidence>
<dbReference type="PANTHER" id="PTHR31147:SF66">
    <property type="entry name" value="OS05G0315700 PROTEIN"/>
    <property type="match status" value="1"/>
</dbReference>
<accession>A0A1X9ITQ6</accession>
<evidence type="ECO:0000256" key="2">
    <source>
        <dbReference type="ARBA" id="ARBA00022679"/>
    </source>
</evidence>
<comment type="similarity">
    <text evidence="1">Belongs to the plant acyltransferase family.</text>
</comment>
<protein>
    <submittedName>
        <fullName evidence="3">Uncharacterized protein</fullName>
    </submittedName>
</protein>
<evidence type="ECO:0000313" key="3">
    <source>
        <dbReference type="EMBL" id="APR64240.1"/>
    </source>
</evidence>
<organism evidence="3">
    <name type="scientific">Populus tomentosa</name>
    <name type="common">Chinese white poplar</name>
    <dbReference type="NCBI Taxonomy" id="118781"/>
    <lineage>
        <taxon>Eukaryota</taxon>
        <taxon>Viridiplantae</taxon>
        <taxon>Streptophyta</taxon>
        <taxon>Embryophyta</taxon>
        <taxon>Tracheophyta</taxon>
        <taxon>Spermatophyta</taxon>
        <taxon>Magnoliopsida</taxon>
        <taxon>eudicotyledons</taxon>
        <taxon>Gunneridae</taxon>
        <taxon>Pentapetalae</taxon>
        <taxon>rosids</taxon>
        <taxon>fabids</taxon>
        <taxon>Malpighiales</taxon>
        <taxon>Salicaceae</taxon>
        <taxon>Saliceae</taxon>
        <taxon>Populus</taxon>
    </lineage>
</organism>
<keyword evidence="2" id="KW-0808">Transferase</keyword>
<sequence length="459" mass="51081">MAPSSSPVSFTVRHRDPELVVPAKPVPYEQKQLSDVDDQEALRYQIPFIMFYDSNSNPCMEGEDQVKIIRAALAEALVYYYPLAGRLKEGPDGKLLVDCSGEGVLFLEADADTTLELLGDTIQPPCPYLDQLLYNVPGSTGIVGCPLLLIQVTRLICGGFVFAIRWSHIIADAVGMFKFLNTIAEMVPGATKPSFLPVWQRELLNARDHPRATYEHHEFDEVNDADYGTMNDDTIIVLKSFFFGPREMSSIRKHLPPHLRASSSFLVLTACLWKCRTIAMQLDPNEIVRVSYMVSASGKEGLKLPAGYYGNAFTFPVALSQAGLLCKNPLDYGLELVKEIKNRLSEEYTRSAIDLLVIKGKKQYRTVRDFVIADTTRVPFGEIDLGWGKPVYGGPAGAIKDVSFFAKFKNGKGEDGIVVQVSLPWQIMERFQKELAKMAGNSSNDQCCRNATEVTRSKL</sequence>
<dbReference type="EMBL" id="KX155249">
    <property type="protein sequence ID" value="APR64240.1"/>
    <property type="molecule type" value="mRNA"/>
</dbReference>
<dbReference type="PANTHER" id="PTHR31147">
    <property type="entry name" value="ACYL TRANSFERASE 4"/>
    <property type="match status" value="1"/>
</dbReference>
<dbReference type="AlphaFoldDB" id="A0A1X9ITQ6"/>
<dbReference type="Pfam" id="PF02458">
    <property type="entry name" value="Transferase"/>
    <property type="match status" value="1"/>
</dbReference>
<dbReference type="Gene3D" id="3.30.559.10">
    <property type="entry name" value="Chloramphenicol acetyltransferase-like domain"/>
    <property type="match status" value="2"/>
</dbReference>
<name>A0A1X9ITQ6_POPTO</name>
<proteinExistence type="evidence at transcript level"/>
<dbReference type="GO" id="GO:0016740">
    <property type="term" value="F:transferase activity"/>
    <property type="evidence" value="ECO:0007669"/>
    <property type="project" value="UniProtKB-KW"/>
</dbReference>
<dbReference type="InterPro" id="IPR023213">
    <property type="entry name" value="CAT-like_dom_sf"/>
</dbReference>
<reference evidence="3" key="1">
    <citation type="submission" date="2016-04" db="EMBL/GenBank/DDBJ databases">
        <title>Genome-wide identification and association studies of long non-coding RNAs involved in stem secondary growth and wood biomass in Populus tomentosa.</title>
        <authorList>
            <person name="Zhang D."/>
            <person name="Zhou D."/>
        </authorList>
    </citation>
    <scope>NUCLEOTIDE SEQUENCE</scope>
</reference>
<dbReference type="InterPro" id="IPR050898">
    <property type="entry name" value="Plant_acyltransferase"/>
</dbReference>